<reference evidence="3" key="1">
    <citation type="journal article" date="2012" name="PLoS Genet.">
        <title>Comparative analysis of the genomes of two field isolates of the rice blast fungus Magnaporthe oryzae.</title>
        <authorList>
            <person name="Xue M."/>
            <person name="Yang J."/>
            <person name="Li Z."/>
            <person name="Hu S."/>
            <person name="Yao N."/>
            <person name="Dean R.A."/>
            <person name="Zhao W."/>
            <person name="Shen M."/>
            <person name="Zhang H."/>
            <person name="Li C."/>
            <person name="Liu L."/>
            <person name="Cao L."/>
            <person name="Xu X."/>
            <person name="Xing Y."/>
            <person name="Hsiang T."/>
            <person name="Zhang Z."/>
            <person name="Xu J.R."/>
            <person name="Peng Y.L."/>
        </authorList>
    </citation>
    <scope>NUCLEOTIDE SEQUENCE</scope>
    <source>
        <strain evidence="3">Y34</strain>
    </source>
</reference>
<dbReference type="AlphaFoldDB" id="A0AA97PI63"/>
<name>A0AA97PI63_PYRO3</name>
<proteinExistence type="predicted"/>
<keyword evidence="2" id="KW-0812">Transmembrane</keyword>
<feature type="compositionally biased region" description="Polar residues" evidence="1">
    <location>
        <begin position="118"/>
        <end position="133"/>
    </location>
</feature>
<evidence type="ECO:0000313" key="3">
    <source>
        <dbReference type="EMBL" id="ELQ35509.1"/>
    </source>
</evidence>
<protein>
    <submittedName>
        <fullName evidence="3">Uncharacterized protein</fullName>
    </submittedName>
</protein>
<evidence type="ECO:0000256" key="1">
    <source>
        <dbReference type="SAM" id="MobiDB-lite"/>
    </source>
</evidence>
<dbReference type="EMBL" id="JH793565">
    <property type="protein sequence ID" value="ELQ35509.1"/>
    <property type="molecule type" value="Genomic_DNA"/>
</dbReference>
<gene>
    <name evidence="3" type="ORF">OOU_Y34scaffold00706g13</name>
</gene>
<feature type="transmembrane region" description="Helical" evidence="2">
    <location>
        <begin position="20"/>
        <end position="43"/>
    </location>
</feature>
<keyword evidence="2" id="KW-1133">Transmembrane helix</keyword>
<feature type="compositionally biased region" description="Low complexity" evidence="1">
    <location>
        <begin position="204"/>
        <end position="230"/>
    </location>
</feature>
<feature type="region of interest" description="Disordered" evidence="1">
    <location>
        <begin position="197"/>
        <end position="267"/>
    </location>
</feature>
<accession>A0AA97PI63</accession>
<keyword evidence="2" id="KW-0472">Membrane</keyword>
<evidence type="ECO:0000256" key="2">
    <source>
        <dbReference type="SAM" id="Phobius"/>
    </source>
</evidence>
<dbReference type="SMR" id="A0AA97PI63"/>
<organism evidence="3">
    <name type="scientific">Pyricularia oryzae (strain Y34)</name>
    <name type="common">Rice blast fungus</name>
    <name type="synonym">Magnaporthe oryzae</name>
    <dbReference type="NCBI Taxonomy" id="1143189"/>
    <lineage>
        <taxon>Eukaryota</taxon>
        <taxon>Fungi</taxon>
        <taxon>Dikarya</taxon>
        <taxon>Ascomycota</taxon>
        <taxon>Pezizomycotina</taxon>
        <taxon>Sordariomycetes</taxon>
        <taxon>Sordariomycetidae</taxon>
        <taxon>Magnaporthales</taxon>
        <taxon>Pyriculariaceae</taxon>
        <taxon>Pyricularia</taxon>
    </lineage>
</organism>
<dbReference type="Proteomes" id="UP000011086">
    <property type="component" value="Unassembled WGS sequence"/>
</dbReference>
<feature type="region of interest" description="Disordered" evidence="1">
    <location>
        <begin position="50"/>
        <end position="165"/>
    </location>
</feature>
<sequence length="284" mass="31235">MSESGSPYPYPEGNGTDQKTFGIIMGVLCLAAVLAIAFTVWIYMCPKKTSEVDPEAGPQRQPKGEEGGDGDEGSESGQGDGPTQAMRQPGPRHPRVPQSVHSGSSRSDKSNPKPLKQLPQQFSQLPPEVQQQILAHAEKPDDRKHRDKTPAPASRQLRMHLWDSLSPRDHEELYEKFDADIQRRAKLCLEEQRLEEQLAKVRSQSRNPQSSAAASSSHSSSRPGTAASSTYPSFRAPTTVATSVHPPSEATFVDVPGAYPSYQEPPRMYSRRRALSSILTIDYS</sequence>